<dbReference type="InterPro" id="IPR050683">
    <property type="entry name" value="Bact_Polysacc_Export_ATP-bd"/>
</dbReference>
<organism evidence="6 7">
    <name type="scientific">Candidatus Phycosocius bacilliformis</name>
    <dbReference type="NCBI Taxonomy" id="1445552"/>
    <lineage>
        <taxon>Bacteria</taxon>
        <taxon>Pseudomonadati</taxon>
        <taxon>Pseudomonadota</taxon>
        <taxon>Alphaproteobacteria</taxon>
        <taxon>Caulobacterales</taxon>
        <taxon>Caulobacterales incertae sedis</taxon>
        <taxon>Candidatus Phycosocius</taxon>
    </lineage>
</organism>
<dbReference type="Proteomes" id="UP000245086">
    <property type="component" value="Unassembled WGS sequence"/>
</dbReference>
<dbReference type="EC" id="3.6.3.40" evidence="6"/>
<gene>
    <name evidence="6" type="primary">tagH</name>
    <name evidence="6" type="ORF">PbB2_00312</name>
</gene>
<sequence>MTSSLILDRAAVSYPVFTASRHQSVLTAAAGLLSFGKVRRDVEGIKVVDAIRGISLNLSEGARVGLIGRNGSGKSTLLRLLAGIHLPTRGKRTVKGRISTVLSHIAGLDAEKSGRENVAFICRIFGLSSAQSSNIINEIETFVELGEFFDMPLRTYSAGMQVRISFALATTMPGEILLIDEVLAAGDAHFMTRAAERLQKRAAEARIMVLATHSPTQLFEFCDLAIWLDSGEIVACGKPEEVWAQYAAAGEEIPPPLKRAVVTWPSPSAVRQERKVG</sequence>
<comment type="similarity">
    <text evidence="1">Belongs to the ABC transporter superfamily.</text>
</comment>
<dbReference type="PROSITE" id="PS50893">
    <property type="entry name" value="ABC_TRANSPORTER_2"/>
    <property type="match status" value="1"/>
</dbReference>
<dbReference type="GO" id="GO:0005524">
    <property type="term" value="F:ATP binding"/>
    <property type="evidence" value="ECO:0007669"/>
    <property type="project" value="UniProtKB-KW"/>
</dbReference>
<evidence type="ECO:0000256" key="3">
    <source>
        <dbReference type="ARBA" id="ARBA00022741"/>
    </source>
</evidence>
<dbReference type="InterPro" id="IPR017871">
    <property type="entry name" value="ABC_transporter-like_CS"/>
</dbReference>
<dbReference type="SUPFAM" id="SSF52540">
    <property type="entry name" value="P-loop containing nucleoside triphosphate hydrolases"/>
    <property type="match status" value="1"/>
</dbReference>
<dbReference type="GO" id="GO:0016020">
    <property type="term" value="C:membrane"/>
    <property type="evidence" value="ECO:0007669"/>
    <property type="project" value="InterPro"/>
</dbReference>
<feature type="domain" description="ABC transporter" evidence="5">
    <location>
        <begin position="33"/>
        <end position="255"/>
    </location>
</feature>
<keyword evidence="2" id="KW-0813">Transport</keyword>
<dbReference type="InterPro" id="IPR003593">
    <property type="entry name" value="AAA+_ATPase"/>
</dbReference>
<keyword evidence="4 6" id="KW-0067">ATP-binding</keyword>
<dbReference type="GO" id="GO:0140359">
    <property type="term" value="F:ABC-type transporter activity"/>
    <property type="evidence" value="ECO:0007669"/>
    <property type="project" value="InterPro"/>
</dbReference>
<dbReference type="Gene3D" id="3.40.50.300">
    <property type="entry name" value="P-loop containing nucleotide triphosphate hydrolases"/>
    <property type="match status" value="1"/>
</dbReference>
<dbReference type="InterPro" id="IPR027417">
    <property type="entry name" value="P-loop_NTPase"/>
</dbReference>
<evidence type="ECO:0000256" key="2">
    <source>
        <dbReference type="ARBA" id="ARBA00022448"/>
    </source>
</evidence>
<dbReference type="AlphaFoldDB" id="A0A2P2E6F4"/>
<accession>A0A2P2E6F4</accession>
<dbReference type="InterPro" id="IPR003439">
    <property type="entry name" value="ABC_transporter-like_ATP-bd"/>
</dbReference>
<evidence type="ECO:0000256" key="1">
    <source>
        <dbReference type="ARBA" id="ARBA00005417"/>
    </source>
</evidence>
<dbReference type="OrthoDB" id="9778870at2"/>
<dbReference type="Pfam" id="PF00005">
    <property type="entry name" value="ABC_tran"/>
    <property type="match status" value="1"/>
</dbReference>
<protein>
    <submittedName>
        <fullName evidence="6">Teichoic acids export ATP-binding protein TagH</fullName>
        <ecNumber evidence="6">3.6.3.40</ecNumber>
    </submittedName>
</protein>
<dbReference type="InterPro" id="IPR015860">
    <property type="entry name" value="ABC_transpr_TagH-like"/>
</dbReference>
<dbReference type="CDD" id="cd03220">
    <property type="entry name" value="ABC_KpsT_Wzt"/>
    <property type="match status" value="1"/>
</dbReference>
<dbReference type="PANTHER" id="PTHR46743">
    <property type="entry name" value="TEICHOIC ACIDS EXPORT ATP-BINDING PROTEIN TAGH"/>
    <property type="match status" value="1"/>
</dbReference>
<keyword evidence="7" id="KW-1185">Reference proteome</keyword>
<evidence type="ECO:0000259" key="5">
    <source>
        <dbReference type="PROSITE" id="PS50893"/>
    </source>
</evidence>
<reference evidence="6 7" key="1">
    <citation type="journal article" date="2018" name="Genome Announc.">
        <title>Draft Genome Sequence of "Candidatus Phycosocius bacilliformis," an Alphaproteobacterial Ectosymbiont of the Hydrocarbon-Producing Green Alga Botryococcus braunii.</title>
        <authorList>
            <person name="Tanabe Y."/>
            <person name="Yamaguchi H."/>
            <person name="Watanabe M.M."/>
        </authorList>
    </citation>
    <scope>NUCLEOTIDE SEQUENCE [LARGE SCALE GENOMIC DNA]</scope>
    <source>
        <strain evidence="6 7">BOTRYCO-2</strain>
    </source>
</reference>
<dbReference type="PROSITE" id="PS00211">
    <property type="entry name" value="ABC_TRANSPORTER_1"/>
    <property type="match status" value="1"/>
</dbReference>
<keyword evidence="3" id="KW-0547">Nucleotide-binding</keyword>
<proteinExistence type="inferred from homology"/>
<dbReference type="RefSeq" id="WP_108983520.1">
    <property type="nucleotide sequence ID" value="NZ_BFBR01000001.1"/>
</dbReference>
<name>A0A2P2E6F4_9PROT</name>
<evidence type="ECO:0000313" key="7">
    <source>
        <dbReference type="Proteomes" id="UP000245086"/>
    </source>
</evidence>
<dbReference type="SMART" id="SM00382">
    <property type="entry name" value="AAA"/>
    <property type="match status" value="1"/>
</dbReference>
<comment type="caution">
    <text evidence="6">The sequence shown here is derived from an EMBL/GenBank/DDBJ whole genome shotgun (WGS) entry which is preliminary data.</text>
</comment>
<dbReference type="GO" id="GO:0016887">
    <property type="term" value="F:ATP hydrolysis activity"/>
    <property type="evidence" value="ECO:0007669"/>
    <property type="project" value="InterPro"/>
</dbReference>
<keyword evidence="6" id="KW-0378">Hydrolase</keyword>
<evidence type="ECO:0000256" key="4">
    <source>
        <dbReference type="ARBA" id="ARBA00022840"/>
    </source>
</evidence>
<dbReference type="PANTHER" id="PTHR46743:SF2">
    <property type="entry name" value="TEICHOIC ACIDS EXPORT ATP-BINDING PROTEIN TAGH"/>
    <property type="match status" value="1"/>
</dbReference>
<evidence type="ECO:0000313" key="6">
    <source>
        <dbReference type="EMBL" id="GBF56655.1"/>
    </source>
</evidence>
<dbReference type="EMBL" id="BFBR01000001">
    <property type="protein sequence ID" value="GBF56655.1"/>
    <property type="molecule type" value="Genomic_DNA"/>
</dbReference>